<evidence type="ECO:0000313" key="2">
    <source>
        <dbReference type="EMBL" id="SNR79006.1"/>
    </source>
</evidence>
<proteinExistence type="predicted"/>
<keyword evidence="1" id="KW-0812">Transmembrane</keyword>
<organism evidence="2 3">
    <name type="scientific">Actinoplanes regularis</name>
    <dbReference type="NCBI Taxonomy" id="52697"/>
    <lineage>
        <taxon>Bacteria</taxon>
        <taxon>Bacillati</taxon>
        <taxon>Actinomycetota</taxon>
        <taxon>Actinomycetes</taxon>
        <taxon>Micromonosporales</taxon>
        <taxon>Micromonosporaceae</taxon>
        <taxon>Actinoplanes</taxon>
    </lineage>
</organism>
<accession>A0A238Z6G2</accession>
<dbReference type="AlphaFoldDB" id="A0A238Z6G2"/>
<feature type="transmembrane region" description="Helical" evidence="1">
    <location>
        <begin position="222"/>
        <end position="241"/>
    </location>
</feature>
<evidence type="ECO:0000313" key="3">
    <source>
        <dbReference type="Proteomes" id="UP000198415"/>
    </source>
</evidence>
<feature type="transmembrane region" description="Helical" evidence="1">
    <location>
        <begin position="112"/>
        <end position="132"/>
    </location>
</feature>
<keyword evidence="1" id="KW-0472">Membrane</keyword>
<keyword evidence="1" id="KW-1133">Transmembrane helix</keyword>
<gene>
    <name evidence="2" type="ORF">SAMN06264365_105482</name>
</gene>
<sequence>MSTNASEAAAMLAEMDVLRARSRRLAHGGLWLPTLVLAALPLLSIALYRNPFSSINETGSGAIEYPYWAGLPEQQRTSLGSYLFWLVAAPLAFALVAQWYRHREQREGVRVPWRVPVAAGAAGLLCLLALFAAPTGHGSGTSGWQGLLTPLLSVAAVTVVLGVVERSTAITVSGVWMAALAWQFCATGRVGGLLGWQSWALGGGSGPALGGQLTLLGLDRPAPALLLMTLPLALLGLYHAARARTAG</sequence>
<feature type="transmembrane region" description="Helical" evidence="1">
    <location>
        <begin position="176"/>
        <end position="202"/>
    </location>
</feature>
<evidence type="ECO:0000256" key="1">
    <source>
        <dbReference type="SAM" id="Phobius"/>
    </source>
</evidence>
<feature type="transmembrane region" description="Helical" evidence="1">
    <location>
        <begin position="29"/>
        <end position="48"/>
    </location>
</feature>
<dbReference type="EMBL" id="FZNR01000005">
    <property type="protein sequence ID" value="SNR79006.1"/>
    <property type="molecule type" value="Genomic_DNA"/>
</dbReference>
<feature type="transmembrane region" description="Helical" evidence="1">
    <location>
        <begin position="144"/>
        <end position="164"/>
    </location>
</feature>
<protein>
    <submittedName>
        <fullName evidence="2">Uncharacterized protein</fullName>
    </submittedName>
</protein>
<dbReference type="Proteomes" id="UP000198415">
    <property type="component" value="Unassembled WGS sequence"/>
</dbReference>
<dbReference type="RefSeq" id="WP_089294128.1">
    <property type="nucleotide sequence ID" value="NZ_BOMU01000035.1"/>
</dbReference>
<reference evidence="2 3" key="1">
    <citation type="submission" date="2017-06" db="EMBL/GenBank/DDBJ databases">
        <authorList>
            <person name="Kim H.J."/>
            <person name="Triplett B.A."/>
        </authorList>
    </citation>
    <scope>NUCLEOTIDE SEQUENCE [LARGE SCALE GENOMIC DNA]</scope>
    <source>
        <strain evidence="2 3">DSM 43151</strain>
    </source>
</reference>
<keyword evidence="3" id="KW-1185">Reference proteome</keyword>
<feature type="transmembrane region" description="Helical" evidence="1">
    <location>
        <begin position="82"/>
        <end position="100"/>
    </location>
</feature>
<dbReference type="OrthoDB" id="3387921at2"/>
<name>A0A238Z6G2_9ACTN</name>